<evidence type="ECO:0000313" key="1">
    <source>
        <dbReference type="EMBL" id="MVN92426.1"/>
    </source>
</evidence>
<gene>
    <name evidence="1" type="ORF">GO816_14915</name>
</gene>
<organism evidence="1 2">
    <name type="scientific">Mucilaginibacter aquatilis</name>
    <dbReference type="NCBI Taxonomy" id="1517760"/>
    <lineage>
        <taxon>Bacteria</taxon>
        <taxon>Pseudomonadati</taxon>
        <taxon>Bacteroidota</taxon>
        <taxon>Sphingobacteriia</taxon>
        <taxon>Sphingobacteriales</taxon>
        <taxon>Sphingobacteriaceae</taxon>
        <taxon>Mucilaginibacter</taxon>
    </lineage>
</organism>
<evidence type="ECO:0000313" key="2">
    <source>
        <dbReference type="Proteomes" id="UP000434850"/>
    </source>
</evidence>
<reference evidence="1 2" key="1">
    <citation type="submission" date="2019-12" db="EMBL/GenBank/DDBJ databases">
        <title>Mucilaginibacter sp. HME9299 genome sequencing and assembly.</title>
        <authorList>
            <person name="Kang H."/>
            <person name="Kim H."/>
            <person name="Joh K."/>
        </authorList>
    </citation>
    <scope>NUCLEOTIDE SEQUENCE [LARGE SCALE GENOMIC DNA]</scope>
    <source>
        <strain evidence="1 2">HME9299</strain>
    </source>
</reference>
<dbReference type="RefSeq" id="WP_157542739.1">
    <property type="nucleotide sequence ID" value="NZ_WQLA01000006.1"/>
</dbReference>
<protein>
    <submittedName>
        <fullName evidence="1">Uncharacterized protein</fullName>
    </submittedName>
</protein>
<accession>A0A6I4IFV6</accession>
<dbReference type="AlphaFoldDB" id="A0A6I4IFV6"/>
<name>A0A6I4IFV6_9SPHI</name>
<dbReference type="Proteomes" id="UP000434850">
    <property type="component" value="Unassembled WGS sequence"/>
</dbReference>
<comment type="caution">
    <text evidence="1">The sequence shown here is derived from an EMBL/GenBank/DDBJ whole genome shotgun (WGS) entry which is preliminary data.</text>
</comment>
<keyword evidence="2" id="KW-1185">Reference proteome</keyword>
<proteinExistence type="predicted"/>
<dbReference type="OrthoDB" id="671959at2"/>
<dbReference type="EMBL" id="WQLA01000006">
    <property type="protein sequence ID" value="MVN92426.1"/>
    <property type="molecule type" value="Genomic_DNA"/>
</dbReference>
<sequence>MIKFISVILLSLSTLTLSSSKSDCATYPDKASVFKGNFTDDYGIKYTINDTLWVQHPRIQFHIIKWNYEEQYLIARNDAKNPGEGGLYTRIDLMQFDNMQPWLWGYCLSVFDATSDVAAEAVAIADRKNPRKGCNGYPFSRMKRVE</sequence>